<feature type="compositionally biased region" description="Pro residues" evidence="2">
    <location>
        <begin position="59"/>
        <end position="69"/>
    </location>
</feature>
<sequence length="618" mass="66238">MGPLGKKPAPPAAKAAALAADTAAAPPKPAAAAPAPAPATEPVAVKPDHVVPAAAPAPAHAPAPAPVPLPAATAAHPQPAAAAHVTGAVHLPPSGLPVPSAKMTLTVAVPTAVSNGKPPAAAAELKHYEQVTQAMVMKDRRVPYKSKAKPMRSFNPNEVTIPENLKADEKDKLLQEIKKKWQADFGQRIRYEEANRALRDQVNDLKAKLATVTGIDPDLATSDELLGGTAGPPSKPGGGATSPTRAGPANGANGDVAAATGAKGARQRVRKNDEQYAKLEAQLHRAAGKIRAYEAQKRVGAALRGSDPPPEEESVLRQTNMIVVLTKRNKELVLERKKMDELLHAKTVTAENEVRRCEKLERELESTRNKYTRDRTKLEAAMGEMAKAKAAVDDRVRELERRLEAAARLRIAIEHQNAGLRDKLDSLMIDYSDVVNAVPIEDLEAATTSPRTERKKAPAAAAAAVPLALSPIPPGGEDDAMKQARLAFEYEAWVKKKSEEAGHAAAHPAAGAGARGSRKPTKAAADEAKNLEMQRIEQERQEAETARKRQEEELARLEEERKKQEAENEARLQREAEEREKERQRRAEEELAKQEAEAAAAAAAAAEAKKKKKRWGGG</sequence>
<feature type="region of interest" description="Disordered" evidence="2">
    <location>
        <begin position="1"/>
        <end position="75"/>
    </location>
</feature>
<keyword evidence="4" id="KW-1185">Reference proteome</keyword>
<gene>
    <name evidence="3" type="ORF">AMAG_07117</name>
</gene>
<dbReference type="Proteomes" id="UP000054350">
    <property type="component" value="Unassembled WGS sequence"/>
</dbReference>
<reference evidence="3 4" key="1">
    <citation type="submission" date="2009-11" db="EMBL/GenBank/DDBJ databases">
        <title>Annotation of Allomyces macrogynus ATCC 38327.</title>
        <authorList>
            <consortium name="The Broad Institute Genome Sequencing Platform"/>
            <person name="Russ C."/>
            <person name="Cuomo C."/>
            <person name="Burger G."/>
            <person name="Gray M.W."/>
            <person name="Holland P.W.H."/>
            <person name="King N."/>
            <person name="Lang F.B.F."/>
            <person name="Roger A.J."/>
            <person name="Ruiz-Trillo I."/>
            <person name="Young S.K."/>
            <person name="Zeng Q."/>
            <person name="Gargeya S."/>
            <person name="Fitzgerald M."/>
            <person name="Haas B."/>
            <person name="Abouelleil A."/>
            <person name="Alvarado L."/>
            <person name="Arachchi H.M."/>
            <person name="Berlin A."/>
            <person name="Chapman S.B."/>
            <person name="Gearin G."/>
            <person name="Goldberg J."/>
            <person name="Griggs A."/>
            <person name="Gujja S."/>
            <person name="Hansen M."/>
            <person name="Heiman D."/>
            <person name="Howarth C."/>
            <person name="Larimer J."/>
            <person name="Lui A."/>
            <person name="MacDonald P.J.P."/>
            <person name="McCowen C."/>
            <person name="Montmayeur A."/>
            <person name="Murphy C."/>
            <person name="Neiman D."/>
            <person name="Pearson M."/>
            <person name="Priest M."/>
            <person name="Roberts A."/>
            <person name="Saif S."/>
            <person name="Shea T."/>
            <person name="Sisk P."/>
            <person name="Stolte C."/>
            <person name="Sykes S."/>
            <person name="Wortman J."/>
            <person name="Nusbaum C."/>
            <person name="Birren B."/>
        </authorList>
    </citation>
    <scope>NUCLEOTIDE SEQUENCE [LARGE SCALE GENOMIC DNA]</scope>
    <source>
        <strain evidence="3 4">ATCC 38327</strain>
    </source>
</reference>
<dbReference type="GO" id="GO:0005200">
    <property type="term" value="F:structural constituent of cytoskeleton"/>
    <property type="evidence" value="ECO:0007669"/>
    <property type="project" value="TreeGrafter"/>
</dbReference>
<reference evidence="4" key="2">
    <citation type="submission" date="2009-11" db="EMBL/GenBank/DDBJ databases">
        <title>The Genome Sequence of Allomyces macrogynus strain ATCC 38327.</title>
        <authorList>
            <consortium name="The Broad Institute Genome Sequencing Platform"/>
            <person name="Russ C."/>
            <person name="Cuomo C."/>
            <person name="Shea T."/>
            <person name="Young S.K."/>
            <person name="Zeng Q."/>
            <person name="Koehrsen M."/>
            <person name="Haas B."/>
            <person name="Borodovsky M."/>
            <person name="Guigo R."/>
            <person name="Alvarado L."/>
            <person name="Berlin A."/>
            <person name="Borenstein D."/>
            <person name="Chen Z."/>
            <person name="Engels R."/>
            <person name="Freedman E."/>
            <person name="Gellesch M."/>
            <person name="Goldberg J."/>
            <person name="Griggs A."/>
            <person name="Gujja S."/>
            <person name="Heiman D."/>
            <person name="Hepburn T."/>
            <person name="Howarth C."/>
            <person name="Jen D."/>
            <person name="Larson L."/>
            <person name="Lewis B."/>
            <person name="Mehta T."/>
            <person name="Park D."/>
            <person name="Pearson M."/>
            <person name="Roberts A."/>
            <person name="Saif S."/>
            <person name="Shenoy N."/>
            <person name="Sisk P."/>
            <person name="Stolte C."/>
            <person name="Sykes S."/>
            <person name="Walk T."/>
            <person name="White J."/>
            <person name="Yandava C."/>
            <person name="Burger G."/>
            <person name="Gray M.W."/>
            <person name="Holland P.W.H."/>
            <person name="King N."/>
            <person name="Lang F.B.F."/>
            <person name="Roger A.J."/>
            <person name="Ruiz-Trillo I."/>
            <person name="Lander E."/>
            <person name="Nusbaum C."/>
        </authorList>
    </citation>
    <scope>NUCLEOTIDE SEQUENCE [LARGE SCALE GENOMIC DNA]</scope>
    <source>
        <strain evidence="4">ATCC 38327</strain>
    </source>
</reference>
<keyword evidence="1" id="KW-0175">Coiled coil</keyword>
<dbReference type="PANTHER" id="PTHR47357">
    <property type="entry name" value="COP1-INTERACTIVE PROTEIN 1"/>
    <property type="match status" value="1"/>
</dbReference>
<feature type="compositionally biased region" description="Low complexity" evidence="2">
    <location>
        <begin position="12"/>
        <end position="58"/>
    </location>
</feature>
<feature type="region of interest" description="Disordered" evidence="2">
    <location>
        <begin position="218"/>
        <end position="271"/>
    </location>
</feature>
<dbReference type="GO" id="GO:0005856">
    <property type="term" value="C:cytoskeleton"/>
    <property type="evidence" value="ECO:0007669"/>
    <property type="project" value="TreeGrafter"/>
</dbReference>
<evidence type="ECO:0000313" key="3">
    <source>
        <dbReference type="EMBL" id="KNE61841.1"/>
    </source>
</evidence>
<accession>A0A0L0SH64</accession>
<proteinExistence type="predicted"/>
<feature type="compositionally biased region" description="Low complexity" evidence="2">
    <location>
        <begin position="597"/>
        <end position="606"/>
    </location>
</feature>
<dbReference type="AlphaFoldDB" id="A0A0L0SH64"/>
<feature type="compositionally biased region" description="Low complexity" evidence="2">
    <location>
        <begin position="503"/>
        <end position="512"/>
    </location>
</feature>
<evidence type="ECO:0000256" key="2">
    <source>
        <dbReference type="SAM" id="MobiDB-lite"/>
    </source>
</evidence>
<name>A0A0L0SH64_ALLM3</name>
<dbReference type="OMA" id="IAENEFH"/>
<dbReference type="PANTHER" id="PTHR47357:SF1">
    <property type="entry name" value="SPINDLE POLE BODY COMPONENT 110"/>
    <property type="match status" value="1"/>
</dbReference>
<dbReference type="OrthoDB" id="5590504at2759"/>
<feature type="compositionally biased region" description="Basic residues" evidence="2">
    <location>
        <begin position="609"/>
        <end position="618"/>
    </location>
</feature>
<evidence type="ECO:0000313" key="4">
    <source>
        <dbReference type="Proteomes" id="UP000054350"/>
    </source>
</evidence>
<dbReference type="VEuPathDB" id="FungiDB:AMAG_07117"/>
<feature type="region of interest" description="Disordered" evidence="2">
    <location>
        <begin position="499"/>
        <end position="618"/>
    </location>
</feature>
<protein>
    <submittedName>
        <fullName evidence="3">Uncharacterized protein</fullName>
    </submittedName>
</protein>
<organism evidence="3 4">
    <name type="scientific">Allomyces macrogynus (strain ATCC 38327)</name>
    <name type="common">Allomyces javanicus var. macrogynus</name>
    <dbReference type="NCBI Taxonomy" id="578462"/>
    <lineage>
        <taxon>Eukaryota</taxon>
        <taxon>Fungi</taxon>
        <taxon>Fungi incertae sedis</taxon>
        <taxon>Blastocladiomycota</taxon>
        <taxon>Blastocladiomycetes</taxon>
        <taxon>Blastocladiales</taxon>
        <taxon>Blastocladiaceae</taxon>
        <taxon>Allomyces</taxon>
    </lineage>
</organism>
<feature type="compositionally biased region" description="Basic and acidic residues" evidence="2">
    <location>
        <begin position="524"/>
        <end position="596"/>
    </location>
</feature>
<dbReference type="EMBL" id="GG745339">
    <property type="protein sequence ID" value="KNE61841.1"/>
    <property type="molecule type" value="Genomic_DNA"/>
</dbReference>
<evidence type="ECO:0000256" key="1">
    <source>
        <dbReference type="SAM" id="Coils"/>
    </source>
</evidence>
<feature type="coiled-coil region" evidence="1">
    <location>
        <begin position="350"/>
        <end position="416"/>
    </location>
</feature>